<dbReference type="InterPro" id="IPR009057">
    <property type="entry name" value="Homeodomain-like_sf"/>
</dbReference>
<evidence type="ECO:0000313" key="9">
    <source>
        <dbReference type="EMBL" id="AAQ63917.1"/>
    </source>
</evidence>
<dbReference type="InterPro" id="IPR025943">
    <property type="entry name" value="Sigma_54_int_dom_ATP-bd_2"/>
</dbReference>
<evidence type="ECO:0000256" key="5">
    <source>
        <dbReference type="ARBA" id="ARBA00023163"/>
    </source>
</evidence>
<feature type="non-terminal residue" evidence="9">
    <location>
        <position position="1"/>
    </location>
</feature>
<dbReference type="FunFam" id="3.40.50.300:FF:000006">
    <property type="entry name" value="DNA-binding transcriptional regulator NtrC"/>
    <property type="match status" value="1"/>
</dbReference>
<dbReference type="InterPro" id="IPR003593">
    <property type="entry name" value="AAA+_ATPase"/>
</dbReference>
<keyword evidence="3" id="KW-0805">Transcription regulation</keyword>
<dbReference type="InterPro" id="IPR000253">
    <property type="entry name" value="FHA_dom"/>
</dbReference>
<name>Q6VMR5_MYXXA</name>
<dbReference type="Gene3D" id="1.10.8.60">
    <property type="match status" value="1"/>
</dbReference>
<keyword evidence="5" id="KW-0804">Transcription</keyword>
<dbReference type="InterPro" id="IPR002078">
    <property type="entry name" value="Sigma_54_int"/>
</dbReference>
<dbReference type="SUPFAM" id="SSF49879">
    <property type="entry name" value="SMAD/FHA domain"/>
    <property type="match status" value="1"/>
</dbReference>
<dbReference type="SUPFAM" id="SSF52540">
    <property type="entry name" value="P-loop containing nucleoside triphosphate hydrolases"/>
    <property type="match status" value="1"/>
</dbReference>
<dbReference type="PROSITE" id="PS00676">
    <property type="entry name" value="SIGMA54_INTERACT_2"/>
    <property type="match status" value="1"/>
</dbReference>
<dbReference type="SUPFAM" id="SSF46689">
    <property type="entry name" value="Homeodomain-like"/>
    <property type="match status" value="1"/>
</dbReference>
<evidence type="ECO:0000259" key="7">
    <source>
        <dbReference type="PROSITE" id="PS50006"/>
    </source>
</evidence>
<sequence length="507" mass="55861">VRRRRTARSPSSRPGSPPRPPATGPRLADCWAGIILRDRKSPRGAKPSRIPAGHARLPPAPIPSHTVIGARTQGERLSAQLFHLVLLDTERAGTVFPLANEALRVGKAPDNDVVIDHPTVSRNHLVVRRQGDRFLVQDLGSTNGTFLDGAQVREAFLRPGALLEVGDVRLRFSPQVSPVQVEPILEDRLGDLVGRSLPMRQIFALLQRIAPTDSTVLLVGETGSGKGAAAKATHKLSPRAGGPLVVFDCASVSDSLIESELFGHEKGAFTGAVSQRIGCLERANGGTLFLDEIDDLALDLQPKLLRAIEDREFRRLGASSPISFDARIIVASKKDLWAETQAGRFREDLYFRLSVFTVSLPSLRDRKEDIPLLVDAFAGEGLWPRLPEKIREQFTGHTWPGNVRELRNALERARHMVDIPELAGDTLLREFTREAPAAAGDSLPVEFTGPFKVCKDELIRAFEREYLTRLLGRAKGNIARAAREAELDRKHLYSLLHKYGLVQSETD</sequence>
<dbReference type="EMBL" id="AY337514">
    <property type="protein sequence ID" value="AAQ63917.1"/>
    <property type="molecule type" value="Genomic_DNA"/>
</dbReference>
<dbReference type="CDD" id="cd00009">
    <property type="entry name" value="AAA"/>
    <property type="match status" value="1"/>
</dbReference>
<dbReference type="GO" id="GO:0003677">
    <property type="term" value="F:DNA binding"/>
    <property type="evidence" value="ECO:0007669"/>
    <property type="project" value="UniProtKB-KW"/>
</dbReference>
<dbReference type="PROSITE" id="PS50045">
    <property type="entry name" value="SIGMA54_INTERACT_4"/>
    <property type="match status" value="1"/>
</dbReference>
<dbReference type="InterPro" id="IPR032030">
    <property type="entry name" value="YscD_cytoplasmic_dom"/>
</dbReference>
<dbReference type="InterPro" id="IPR025944">
    <property type="entry name" value="Sigma_54_int_dom_CS"/>
</dbReference>
<dbReference type="Gene3D" id="1.10.10.60">
    <property type="entry name" value="Homeodomain-like"/>
    <property type="match status" value="1"/>
</dbReference>
<accession>Q6VMR5</accession>
<keyword evidence="4" id="KW-0238">DNA-binding</keyword>
<dbReference type="InterPro" id="IPR027417">
    <property type="entry name" value="P-loop_NTPase"/>
</dbReference>
<keyword evidence="1" id="KW-0547">Nucleotide-binding</keyword>
<dbReference type="Pfam" id="PF16697">
    <property type="entry name" value="Yop-YscD_cpl"/>
    <property type="match status" value="1"/>
</dbReference>
<dbReference type="PANTHER" id="PTHR32071:SF57">
    <property type="entry name" value="C4-DICARBOXYLATE TRANSPORT TRANSCRIPTIONAL REGULATORY PROTEIN DCTD"/>
    <property type="match status" value="1"/>
</dbReference>
<reference evidence="9" key="1">
    <citation type="journal article" date="2003" name="J. Bacteriol.">
        <title>Global mutational analysis of NtrC-like activators in Myxococcus xanthus: identifying activator mutants defective for motility and fruiting body development.</title>
        <authorList>
            <person name="Caberoy N.B."/>
            <person name="Welch R.D."/>
            <person name="Jakobsen J.S."/>
            <person name="Slater S.C."/>
            <person name="Garza A.G."/>
        </authorList>
    </citation>
    <scope>NUCLEOTIDE SEQUENCE</scope>
</reference>
<feature type="domain" description="Sigma-54 factor interaction" evidence="8">
    <location>
        <begin position="192"/>
        <end position="415"/>
    </location>
</feature>
<evidence type="ECO:0000256" key="2">
    <source>
        <dbReference type="ARBA" id="ARBA00022840"/>
    </source>
</evidence>
<dbReference type="CDD" id="cd00060">
    <property type="entry name" value="FHA"/>
    <property type="match status" value="1"/>
</dbReference>
<dbReference type="Pfam" id="PF00158">
    <property type="entry name" value="Sigma54_activat"/>
    <property type="match status" value="1"/>
</dbReference>
<feature type="region of interest" description="Disordered" evidence="6">
    <location>
        <begin position="1"/>
        <end position="63"/>
    </location>
</feature>
<feature type="non-terminal residue" evidence="9">
    <location>
        <position position="507"/>
    </location>
</feature>
<dbReference type="Pfam" id="PF25601">
    <property type="entry name" value="AAA_lid_14"/>
    <property type="match status" value="1"/>
</dbReference>
<dbReference type="PROSITE" id="PS50006">
    <property type="entry name" value="FHA_DOMAIN"/>
    <property type="match status" value="1"/>
</dbReference>
<dbReference type="GO" id="GO:0005524">
    <property type="term" value="F:ATP binding"/>
    <property type="evidence" value="ECO:0007669"/>
    <property type="project" value="UniProtKB-KW"/>
</dbReference>
<feature type="domain" description="FHA" evidence="7">
    <location>
        <begin position="103"/>
        <end position="152"/>
    </location>
</feature>
<evidence type="ECO:0000256" key="3">
    <source>
        <dbReference type="ARBA" id="ARBA00023015"/>
    </source>
</evidence>
<proteinExistence type="predicted"/>
<evidence type="ECO:0000256" key="6">
    <source>
        <dbReference type="SAM" id="MobiDB-lite"/>
    </source>
</evidence>
<dbReference type="Gene3D" id="3.40.50.300">
    <property type="entry name" value="P-loop containing nucleotide triphosphate hydrolases"/>
    <property type="match status" value="1"/>
</dbReference>
<dbReference type="SMART" id="SM00382">
    <property type="entry name" value="AAA"/>
    <property type="match status" value="1"/>
</dbReference>
<organism evidence="9">
    <name type="scientific">Myxococcus xanthus</name>
    <dbReference type="NCBI Taxonomy" id="34"/>
    <lineage>
        <taxon>Bacteria</taxon>
        <taxon>Pseudomonadati</taxon>
        <taxon>Myxococcota</taxon>
        <taxon>Myxococcia</taxon>
        <taxon>Myxococcales</taxon>
        <taxon>Cystobacterineae</taxon>
        <taxon>Myxococcaceae</taxon>
        <taxon>Myxococcus</taxon>
    </lineage>
</organism>
<dbReference type="InterPro" id="IPR058031">
    <property type="entry name" value="AAA_lid_NorR"/>
</dbReference>
<evidence type="ECO:0000256" key="1">
    <source>
        <dbReference type="ARBA" id="ARBA00022741"/>
    </source>
</evidence>
<dbReference type="Gene3D" id="2.60.200.20">
    <property type="match status" value="1"/>
</dbReference>
<dbReference type="PANTHER" id="PTHR32071">
    <property type="entry name" value="TRANSCRIPTIONAL REGULATORY PROTEIN"/>
    <property type="match status" value="1"/>
</dbReference>
<dbReference type="InterPro" id="IPR008984">
    <property type="entry name" value="SMAD_FHA_dom_sf"/>
</dbReference>
<dbReference type="SMART" id="SM00240">
    <property type="entry name" value="FHA"/>
    <property type="match status" value="1"/>
</dbReference>
<dbReference type="GO" id="GO:0006355">
    <property type="term" value="P:regulation of DNA-templated transcription"/>
    <property type="evidence" value="ECO:0007669"/>
    <property type="project" value="InterPro"/>
</dbReference>
<dbReference type="AlphaFoldDB" id="Q6VMR5"/>
<evidence type="ECO:0000256" key="4">
    <source>
        <dbReference type="ARBA" id="ARBA00023125"/>
    </source>
</evidence>
<dbReference type="PROSITE" id="PS00688">
    <property type="entry name" value="SIGMA54_INTERACT_3"/>
    <property type="match status" value="1"/>
</dbReference>
<keyword evidence="2" id="KW-0067">ATP-binding</keyword>
<evidence type="ECO:0000259" key="8">
    <source>
        <dbReference type="PROSITE" id="PS50045"/>
    </source>
</evidence>
<protein>
    <submittedName>
        <fullName evidence="9">Mutant NtrC-like activator</fullName>
    </submittedName>
</protein>